<dbReference type="Proteomes" id="UP000246635">
    <property type="component" value="Unassembled WGS sequence"/>
</dbReference>
<sequence>MPIKWLNNITFKNRIIVIFLISSLTPFICLGFISFYTIDSIIGNKVESALQSNLKQDLMTLENTLNNLNHVSQQFAYGGGTIKLLEQLGEATEPYEKLRLNNEIRSELNIITFSNPNIGLMMYYDPDSAQYSFENFRIRGDFKPETLPLLADFSEIQYYGPHLSYNGSINQYVFSIMRKVSLLDKDIYLYIESGRSALTTLFAPQNRKDSSRRLLLLDPSGRIAFSEVADSFKVQQLFPETSPDVQSGYSGGFFWNKEVSNQGWSIVSIVPENELNQERNRWLLQISGIFLVFMIVAIFFAWLLWKMVYRPLDKFHKEIKSLIDSNDKERNEKTYIPEFDYLLYQTRSMKGKIWALYEEVEQKEKRRADLEVEKLLYQINPHFLMNTLDTVHWLAVMNGQKDIDKLVLSLNKLLYYNLGKMGETSTIGDEIEALKEYLQLQQIRYDFRFDVDIDVDEKSLAIQSPRFLLQPMVENALYHGVSDDGYIYVGVALQEDGLQITIQDNGAGMSKETIDQLLNEDTDDGHKAGMGIGMKYVKRIIKANYGDESRLQIRSEPGKGTIVTLRLPLPTKTLGLPTTKETAAGGEQP</sequence>
<organism evidence="17 18">
    <name type="scientific">Paenibacillus cellulosilyticus</name>
    <dbReference type="NCBI Taxonomy" id="375489"/>
    <lineage>
        <taxon>Bacteria</taxon>
        <taxon>Bacillati</taxon>
        <taxon>Bacillota</taxon>
        <taxon>Bacilli</taxon>
        <taxon>Bacillales</taxon>
        <taxon>Paenibacillaceae</taxon>
        <taxon>Paenibacillus</taxon>
    </lineage>
</organism>
<keyword evidence="11 15" id="KW-1133">Transmembrane helix</keyword>
<comment type="catalytic activity">
    <reaction evidence="1">
        <text>ATP + protein L-histidine = ADP + protein N-phospho-L-histidine.</text>
        <dbReference type="EC" id="2.7.13.3"/>
    </reaction>
</comment>
<name>A0A2V2Z3A8_9BACL</name>
<dbReference type="PANTHER" id="PTHR34220:SF11">
    <property type="entry name" value="SENSOR PROTEIN KINASE HPTS"/>
    <property type="match status" value="1"/>
</dbReference>
<keyword evidence="7 15" id="KW-0812">Transmembrane</keyword>
<keyword evidence="18" id="KW-1185">Reference proteome</keyword>
<evidence type="ECO:0000256" key="7">
    <source>
        <dbReference type="ARBA" id="ARBA00022692"/>
    </source>
</evidence>
<evidence type="ECO:0000313" key="17">
    <source>
        <dbReference type="EMBL" id="PWW03314.1"/>
    </source>
</evidence>
<evidence type="ECO:0000259" key="16">
    <source>
        <dbReference type="PROSITE" id="PS50109"/>
    </source>
</evidence>
<feature type="domain" description="Histidine kinase" evidence="16">
    <location>
        <begin position="468"/>
        <end position="571"/>
    </location>
</feature>
<evidence type="ECO:0000256" key="12">
    <source>
        <dbReference type="ARBA" id="ARBA00023012"/>
    </source>
</evidence>
<evidence type="ECO:0000256" key="11">
    <source>
        <dbReference type="ARBA" id="ARBA00022989"/>
    </source>
</evidence>
<dbReference type="InterPro" id="IPR050640">
    <property type="entry name" value="Bact_2-comp_sensor_kinase"/>
</dbReference>
<keyword evidence="8" id="KW-0547">Nucleotide-binding</keyword>
<evidence type="ECO:0000256" key="9">
    <source>
        <dbReference type="ARBA" id="ARBA00022777"/>
    </source>
</evidence>
<dbReference type="AlphaFoldDB" id="A0A2V2Z3A8"/>
<dbReference type="EMBL" id="QGTQ01000007">
    <property type="protein sequence ID" value="PWW03314.1"/>
    <property type="molecule type" value="Genomic_DNA"/>
</dbReference>
<evidence type="ECO:0000256" key="3">
    <source>
        <dbReference type="ARBA" id="ARBA00012438"/>
    </source>
</evidence>
<keyword evidence="4" id="KW-1003">Cell membrane</keyword>
<evidence type="ECO:0000256" key="14">
    <source>
        <dbReference type="SAM" id="Coils"/>
    </source>
</evidence>
<reference evidence="17 18" key="1">
    <citation type="submission" date="2018-05" db="EMBL/GenBank/DDBJ databases">
        <title>Genomic Encyclopedia of Type Strains, Phase III (KMG-III): the genomes of soil and plant-associated and newly described type strains.</title>
        <authorList>
            <person name="Whitman W."/>
        </authorList>
    </citation>
    <scope>NUCLEOTIDE SEQUENCE [LARGE SCALE GENOMIC DNA]</scope>
    <source>
        <strain evidence="17 18">CECT 5696</strain>
    </source>
</reference>
<evidence type="ECO:0000313" key="18">
    <source>
        <dbReference type="Proteomes" id="UP000246635"/>
    </source>
</evidence>
<keyword evidence="14" id="KW-0175">Coiled coil</keyword>
<keyword evidence="12" id="KW-0902">Two-component regulatory system</keyword>
<feature type="transmembrane region" description="Helical" evidence="15">
    <location>
        <begin position="282"/>
        <end position="305"/>
    </location>
</feature>
<keyword evidence="9 17" id="KW-0418">Kinase</keyword>
<comment type="caution">
    <text evidence="17">The sequence shown here is derived from an EMBL/GenBank/DDBJ whole genome shotgun (WGS) entry which is preliminary data.</text>
</comment>
<dbReference type="InterPro" id="IPR036890">
    <property type="entry name" value="HATPase_C_sf"/>
</dbReference>
<evidence type="ECO:0000256" key="8">
    <source>
        <dbReference type="ARBA" id="ARBA00022741"/>
    </source>
</evidence>
<keyword evidence="10" id="KW-0067">ATP-binding</keyword>
<keyword evidence="5" id="KW-0597">Phosphoprotein</keyword>
<dbReference type="GO" id="GO:0005886">
    <property type="term" value="C:plasma membrane"/>
    <property type="evidence" value="ECO:0007669"/>
    <property type="project" value="UniProtKB-SubCell"/>
</dbReference>
<dbReference type="OrthoDB" id="9776552at2"/>
<evidence type="ECO:0000256" key="13">
    <source>
        <dbReference type="ARBA" id="ARBA00023136"/>
    </source>
</evidence>
<keyword evidence="6" id="KW-0808">Transferase</keyword>
<evidence type="ECO:0000256" key="2">
    <source>
        <dbReference type="ARBA" id="ARBA00004651"/>
    </source>
</evidence>
<dbReference type="SMART" id="SM00387">
    <property type="entry name" value="HATPase_c"/>
    <property type="match status" value="1"/>
</dbReference>
<dbReference type="SUPFAM" id="SSF55874">
    <property type="entry name" value="ATPase domain of HSP90 chaperone/DNA topoisomerase II/histidine kinase"/>
    <property type="match status" value="1"/>
</dbReference>
<feature type="coiled-coil region" evidence="14">
    <location>
        <begin position="312"/>
        <end position="373"/>
    </location>
</feature>
<proteinExistence type="predicted"/>
<evidence type="ECO:0000256" key="5">
    <source>
        <dbReference type="ARBA" id="ARBA00022553"/>
    </source>
</evidence>
<dbReference type="Pfam" id="PF02518">
    <property type="entry name" value="HATPase_c"/>
    <property type="match status" value="1"/>
</dbReference>
<dbReference type="GO" id="GO:0000155">
    <property type="term" value="F:phosphorelay sensor kinase activity"/>
    <property type="evidence" value="ECO:0007669"/>
    <property type="project" value="InterPro"/>
</dbReference>
<dbReference type="PROSITE" id="PS50109">
    <property type="entry name" value="HIS_KIN"/>
    <property type="match status" value="1"/>
</dbReference>
<dbReference type="PANTHER" id="PTHR34220">
    <property type="entry name" value="SENSOR HISTIDINE KINASE YPDA"/>
    <property type="match status" value="1"/>
</dbReference>
<protein>
    <recommendedName>
        <fullName evidence="3">histidine kinase</fullName>
        <ecNumber evidence="3">2.7.13.3</ecNumber>
    </recommendedName>
</protein>
<accession>A0A2V2Z3A8</accession>
<dbReference type="Gene3D" id="3.30.565.10">
    <property type="entry name" value="Histidine kinase-like ATPase, C-terminal domain"/>
    <property type="match status" value="1"/>
</dbReference>
<keyword evidence="13 15" id="KW-0472">Membrane</keyword>
<gene>
    <name evidence="17" type="ORF">DFQ01_107213</name>
</gene>
<dbReference type="GO" id="GO:0005524">
    <property type="term" value="F:ATP binding"/>
    <property type="evidence" value="ECO:0007669"/>
    <property type="project" value="UniProtKB-KW"/>
</dbReference>
<comment type="subcellular location">
    <subcellularLocation>
        <location evidence="2">Cell membrane</location>
        <topology evidence="2">Multi-pass membrane protein</topology>
    </subcellularLocation>
</comment>
<evidence type="ECO:0000256" key="4">
    <source>
        <dbReference type="ARBA" id="ARBA00022475"/>
    </source>
</evidence>
<dbReference type="InterPro" id="IPR005467">
    <property type="entry name" value="His_kinase_dom"/>
</dbReference>
<feature type="transmembrane region" description="Helical" evidence="15">
    <location>
        <begin position="15"/>
        <end position="38"/>
    </location>
</feature>
<evidence type="ECO:0000256" key="15">
    <source>
        <dbReference type="SAM" id="Phobius"/>
    </source>
</evidence>
<dbReference type="InterPro" id="IPR003594">
    <property type="entry name" value="HATPase_dom"/>
</dbReference>
<dbReference type="InterPro" id="IPR010559">
    <property type="entry name" value="Sig_transdc_His_kin_internal"/>
</dbReference>
<dbReference type="EC" id="2.7.13.3" evidence="3"/>
<dbReference type="Pfam" id="PF06580">
    <property type="entry name" value="His_kinase"/>
    <property type="match status" value="1"/>
</dbReference>
<evidence type="ECO:0000256" key="1">
    <source>
        <dbReference type="ARBA" id="ARBA00000085"/>
    </source>
</evidence>
<dbReference type="InterPro" id="IPR004358">
    <property type="entry name" value="Sig_transdc_His_kin-like_C"/>
</dbReference>
<evidence type="ECO:0000256" key="6">
    <source>
        <dbReference type="ARBA" id="ARBA00022679"/>
    </source>
</evidence>
<dbReference type="PRINTS" id="PR00344">
    <property type="entry name" value="BCTRLSENSOR"/>
</dbReference>
<evidence type="ECO:0000256" key="10">
    <source>
        <dbReference type="ARBA" id="ARBA00022840"/>
    </source>
</evidence>